<feature type="binding site" evidence="1">
    <location>
        <position position="667"/>
    </location>
    <ligand>
        <name>2-oxoglutarate</name>
        <dbReference type="ChEBI" id="CHEBI:16810"/>
    </ligand>
</feature>
<dbReference type="EMBL" id="AE017348">
    <property type="protein sequence ID" value="ALO69517.1"/>
    <property type="molecule type" value="Genomic_DNA"/>
</dbReference>
<dbReference type="PANTHER" id="PTHR31573">
    <property type="entry name" value="ALPHA-KETOGLUTARATE-DEPENDENT DIOXYGENASE ALKB HOMOLOG 2"/>
    <property type="match status" value="1"/>
</dbReference>
<dbReference type="AlphaFoldDB" id="A0A0S2M5U7"/>
<dbReference type="VEuPathDB" id="FungiDB:CNH02375"/>
<dbReference type="GO" id="GO:0008198">
    <property type="term" value="F:ferrous iron binding"/>
    <property type="evidence" value="ECO:0000318"/>
    <property type="project" value="GO_Central"/>
</dbReference>
<dbReference type="InterPro" id="IPR037151">
    <property type="entry name" value="AlkB-like_sf"/>
</dbReference>
<evidence type="ECO:0000313" key="5">
    <source>
        <dbReference type="Proteomes" id="UP000002149"/>
    </source>
</evidence>
<dbReference type="GO" id="GO:0006307">
    <property type="term" value="P:DNA alkylation repair"/>
    <property type="evidence" value="ECO:0000318"/>
    <property type="project" value="GO_Central"/>
</dbReference>
<gene>
    <name evidence="4" type="ordered locus">CNH02375</name>
</gene>
<evidence type="ECO:0000256" key="1">
    <source>
        <dbReference type="PIRSR" id="PIRSR632852-1"/>
    </source>
</evidence>
<feature type="binding site" evidence="1">
    <location>
        <position position="676"/>
    </location>
    <ligand>
        <name>2-oxoglutarate</name>
        <dbReference type="ChEBI" id="CHEBI:16810"/>
    </ligand>
</feature>
<dbReference type="OrthoDB" id="2163491at2759"/>
<dbReference type="InterPro" id="IPR032852">
    <property type="entry name" value="ALKBH2"/>
</dbReference>
<dbReference type="KEGG" id="cne:CNH02375"/>
<dbReference type="Proteomes" id="UP000002149">
    <property type="component" value="Chromosome 8"/>
</dbReference>
<dbReference type="STRING" id="214684.A0A0S2M5U7"/>
<dbReference type="InterPro" id="IPR027450">
    <property type="entry name" value="AlkB-like"/>
</dbReference>
<protein>
    <recommendedName>
        <fullName evidence="3">Fe2OG dioxygenase domain-containing protein</fullName>
    </recommendedName>
</protein>
<dbReference type="GO" id="GO:0035516">
    <property type="term" value="F:broad specificity oxidative DNA demethylase activity"/>
    <property type="evidence" value="ECO:0000318"/>
    <property type="project" value="GO_Central"/>
</dbReference>
<dbReference type="RefSeq" id="XP_024514600.1">
    <property type="nucleotide sequence ID" value="XM_024658683.1"/>
</dbReference>
<dbReference type="PaxDb" id="214684-A0A0S2M5U7"/>
<feature type="compositionally biased region" description="Polar residues" evidence="2">
    <location>
        <begin position="26"/>
        <end position="49"/>
    </location>
</feature>
<dbReference type="GO" id="GO:0051747">
    <property type="term" value="F:cytosine C-5 DNA demethylase activity"/>
    <property type="evidence" value="ECO:0000318"/>
    <property type="project" value="GO_Central"/>
</dbReference>
<dbReference type="Gene3D" id="2.60.120.590">
    <property type="entry name" value="Alpha-ketoglutarate-dependent dioxygenase AlkB-like"/>
    <property type="match status" value="1"/>
</dbReference>
<dbReference type="FunFam" id="2.60.120.590:FF:000034">
    <property type="entry name" value="Uncharacterized protein"/>
    <property type="match status" value="1"/>
</dbReference>
<evidence type="ECO:0000259" key="3">
    <source>
        <dbReference type="PROSITE" id="PS51471"/>
    </source>
</evidence>
<dbReference type="Pfam" id="PF13532">
    <property type="entry name" value="2OG-FeII_Oxy_2"/>
    <property type="match status" value="1"/>
</dbReference>
<dbReference type="PANTHER" id="PTHR31573:SF4">
    <property type="entry name" value="FE2OG DIOXYGENASE DOMAIN-CONTAINING PROTEIN"/>
    <property type="match status" value="1"/>
</dbReference>
<proteinExistence type="predicted"/>
<dbReference type="PROSITE" id="PS51471">
    <property type="entry name" value="FE2OG_OXY"/>
    <property type="match status" value="1"/>
</dbReference>
<keyword evidence="5" id="KW-1185">Reference proteome</keyword>
<organism evidence="4 5">
    <name type="scientific">Cryptococcus deneoformans (strain JEC21 / ATCC MYA-565)</name>
    <name type="common">Cryptococcus neoformans var. neoformans serotype D</name>
    <dbReference type="NCBI Taxonomy" id="214684"/>
    <lineage>
        <taxon>Eukaryota</taxon>
        <taxon>Fungi</taxon>
        <taxon>Dikarya</taxon>
        <taxon>Basidiomycota</taxon>
        <taxon>Agaricomycotina</taxon>
        <taxon>Tremellomycetes</taxon>
        <taxon>Tremellales</taxon>
        <taxon>Cryptococcaceae</taxon>
        <taxon>Cryptococcus</taxon>
        <taxon>Cryptococcus neoformans species complex</taxon>
    </lineage>
</organism>
<evidence type="ECO:0000256" key="2">
    <source>
        <dbReference type="SAM" id="MobiDB-lite"/>
    </source>
</evidence>
<name>A0A0S2M5U7_CRYD1</name>
<dbReference type="InterPro" id="IPR005123">
    <property type="entry name" value="Oxoglu/Fe-dep_dioxygenase_dom"/>
</dbReference>
<feature type="region of interest" description="Disordered" evidence="2">
    <location>
        <begin position="26"/>
        <end position="53"/>
    </location>
</feature>
<accession>A0A0S2M5U7</accession>
<dbReference type="SUPFAM" id="SSF51197">
    <property type="entry name" value="Clavaminate synthase-like"/>
    <property type="match status" value="1"/>
</dbReference>
<reference evidence="4 5" key="1">
    <citation type="journal article" date="2005" name="Science">
        <title>The genome of the basidiomycetous yeast and human pathogen Cryptococcus neoformans.</title>
        <authorList>
            <person name="Loftus B.J."/>
            <person name="Fung E."/>
            <person name="Roncaglia P."/>
            <person name="Rowley D."/>
            <person name="Amedeo P."/>
            <person name="Bruno D."/>
            <person name="Vamathevan J."/>
            <person name="Miranda M."/>
            <person name="Anderson I.J."/>
            <person name="Fraser J.A."/>
            <person name="Allen J.E."/>
            <person name="Bosdet I.E."/>
            <person name="Brent M.R."/>
            <person name="Chiu R."/>
            <person name="Doering T.L."/>
            <person name="Donlin M.J."/>
            <person name="D'Souza C.A."/>
            <person name="Fox D.S."/>
            <person name="Grinberg V."/>
            <person name="Fu J."/>
            <person name="Fukushima M."/>
            <person name="Haas B.J."/>
            <person name="Huang J.C."/>
            <person name="Janbon G."/>
            <person name="Jones S.J."/>
            <person name="Koo H.L."/>
            <person name="Krzywinski M.I."/>
            <person name="Kwon-Chung J.K."/>
            <person name="Lengeler K.B."/>
            <person name="Maiti R."/>
            <person name="Marra M.A."/>
            <person name="Marra R.E."/>
            <person name="Mathewson C.A."/>
            <person name="Mitchell T.G."/>
            <person name="Pertea M."/>
            <person name="Riggs F.R."/>
            <person name="Salzberg S.L."/>
            <person name="Schein J.E."/>
            <person name="Shvartsbeyn A."/>
            <person name="Shin H."/>
            <person name="Shumway M."/>
            <person name="Specht C.A."/>
            <person name="Suh B.B."/>
            <person name="Tenney A."/>
            <person name="Utterback T.R."/>
            <person name="Wickes B.L."/>
            <person name="Wortman J.R."/>
            <person name="Wye N.H."/>
            <person name="Kronstad J.W."/>
            <person name="Lodge J.K."/>
            <person name="Heitman J."/>
            <person name="Davis R.W."/>
            <person name="Fraser C.M."/>
            <person name="Hyman R.W."/>
        </authorList>
    </citation>
    <scope>NUCLEOTIDE SEQUENCE [LARGE SCALE GENOMIC DNA]</scope>
    <source>
        <strain evidence="5">JEC21 / ATCC MYA-565</strain>
    </source>
</reference>
<feature type="domain" description="Fe2OG dioxygenase" evidence="3">
    <location>
        <begin position="658"/>
        <end position="758"/>
    </location>
</feature>
<feature type="binding site" evidence="1">
    <location>
        <position position="740"/>
    </location>
    <ligand>
        <name>2-oxoglutarate</name>
        <dbReference type="ChEBI" id="CHEBI:16810"/>
    </ligand>
</feature>
<sequence length="760" mass="84371">MPFCTHSTLPIAGTIISPANLAHQSSLRPSMDMSDSNNHAPISIDNQTGIDDEDTDRFKIKSSTFCKVMRIVAGLAPPVPKSLVKGKDRAPTRRPPVWAESRQELCEALPYYRSFQSGLYMYKKVAYGYLLEAFPAPRDVWADNGRVIISHGGGQCICAKLPDGTQGPPILQTDQSPLNARIETLLQAAERRTPLVLIAGEGYRQLPWKLDCAYVVLGWYWISYTWVEAEPVGKGVLPPRDRDYFHRYKIRFDWVKNQGEPWWDCESDLSLNLGTSPKNTPTTTVPQTPGCANVHEEGPSGLGAAARLIIPVEPLRHVNSGFILNAPDHLSPNNDIMRRDCSSGFEDKLMYYSAEGCGKWPRGDEEMTSCLPTVTDQDEEPSIHLYDTFVCPNCHQKTPMIYKEGQICVKPSCPAFFLLRTAYGLFPIPPGFSLTLNPSFLLLRPTPKSLENLPYDLVPPTLDESISEGAECKANLGGRALWKGWVCTDCERANCRYKWEVWECRNCGNLFAPLSRNESMPLSGLSFHFPPFMGDAMTMHTGRIMMLSSMKNIAIAYDLPDAGTVYHVISHDRIVADKLFHDYQIEAARGFCFQRRALKANTVKGALLAQHFAVNSGAPYKYNVDTLSVPFDQSPSCVMAALNLISSGTSDVLKADTEFNEILSVIYREGQKMGWHDDGEPGLGPVVASLCLGSPADISFRPKVVNRANGTSNAEVALSFTLSHGDIMIMQGRDIQKKYHHRAMPYGLRIAATARMISDS</sequence>
<dbReference type="InParanoid" id="A0A0S2M5U7"/>
<dbReference type="GeneID" id="36393006"/>
<evidence type="ECO:0000313" key="4">
    <source>
        <dbReference type="EMBL" id="ALO69517.1"/>
    </source>
</evidence>